<evidence type="ECO:0000313" key="2">
    <source>
        <dbReference type="Proteomes" id="UP000005262"/>
    </source>
</evidence>
<dbReference type="OrthoDB" id="2563891at2"/>
<reference evidence="2" key="2">
    <citation type="submission" date="2012-08" db="EMBL/GenBank/DDBJ databases">
        <title>Finished genome of Desulfosporosinus meridiei DSM 13257.</title>
        <authorList>
            <person name="Huntemann M."/>
            <person name="Wei C.-L."/>
            <person name="Han J."/>
            <person name="Detter J.C."/>
            <person name="Han C."/>
            <person name="Davenport K."/>
            <person name="Daligault H."/>
            <person name="Erkkila T."/>
            <person name="Gu W."/>
            <person name="Munk A.C.C."/>
            <person name="Teshima H."/>
            <person name="Xu Y."/>
            <person name="Chain P."/>
            <person name="Tapia R."/>
            <person name="Chen A."/>
            <person name="Krypides N."/>
            <person name="Mavromatis K."/>
            <person name="Markowitz V."/>
            <person name="Szeto E."/>
            <person name="Ivanova N."/>
            <person name="Mikhailova N."/>
            <person name="Ovchinnikova G."/>
            <person name="Pagani I."/>
            <person name="Pati A."/>
            <person name="Goodwin L."/>
            <person name="Peters L."/>
            <person name="Pitluck S."/>
            <person name="Woyke T."/>
            <person name="Pester M."/>
            <person name="Spring S."/>
            <person name="Ollivier B."/>
            <person name="Rattei T."/>
            <person name="Klenk H.-P."/>
            <person name="Wagner M."/>
            <person name="Loy A."/>
        </authorList>
    </citation>
    <scope>NUCLEOTIDE SEQUENCE [LARGE SCALE GENOMIC DNA]</scope>
    <source>
        <strain evidence="2">ATCC BAA-275 / DSM 13257 / NCIMB 13706 / S10</strain>
    </source>
</reference>
<dbReference type="EMBL" id="CP003629">
    <property type="protein sequence ID" value="AFQ43542.1"/>
    <property type="molecule type" value="Genomic_DNA"/>
</dbReference>
<dbReference type="Pfam" id="PF13315">
    <property type="entry name" value="DUF4085"/>
    <property type="match status" value="1"/>
</dbReference>
<dbReference type="Proteomes" id="UP000005262">
    <property type="component" value="Chromosome"/>
</dbReference>
<dbReference type="InterPro" id="IPR025144">
    <property type="entry name" value="DUF4085"/>
</dbReference>
<dbReference type="RefSeq" id="WP_014902461.1">
    <property type="nucleotide sequence ID" value="NC_018515.1"/>
</dbReference>
<dbReference type="eggNOG" id="ENOG50309UT">
    <property type="taxonomic scope" value="Bacteria"/>
</dbReference>
<name>J7INW6_DESMD</name>
<reference evidence="1 2" key="1">
    <citation type="journal article" date="2012" name="J. Bacteriol.">
        <title>Complete genome sequences of Desulfosporosinus orientis DSM765T, Desulfosporosinus youngiae DSM17734T, Desulfosporosinus meridiei DSM13257T, and Desulfosporosinus acidiphilus DSM22704T.</title>
        <authorList>
            <person name="Pester M."/>
            <person name="Brambilla E."/>
            <person name="Alazard D."/>
            <person name="Rattei T."/>
            <person name="Weinmaier T."/>
            <person name="Han J."/>
            <person name="Lucas S."/>
            <person name="Lapidus A."/>
            <person name="Cheng J.F."/>
            <person name="Goodwin L."/>
            <person name="Pitluck S."/>
            <person name="Peters L."/>
            <person name="Ovchinnikova G."/>
            <person name="Teshima H."/>
            <person name="Detter J.C."/>
            <person name="Han C.S."/>
            <person name="Tapia R."/>
            <person name="Land M.L."/>
            <person name="Hauser L."/>
            <person name="Kyrpides N.C."/>
            <person name="Ivanova N.N."/>
            <person name="Pagani I."/>
            <person name="Huntmann M."/>
            <person name="Wei C.L."/>
            <person name="Davenport K.W."/>
            <person name="Daligault H."/>
            <person name="Chain P.S."/>
            <person name="Chen A."/>
            <person name="Mavromatis K."/>
            <person name="Markowitz V."/>
            <person name="Szeto E."/>
            <person name="Mikhailova N."/>
            <person name="Pati A."/>
            <person name="Wagner M."/>
            <person name="Woyke T."/>
            <person name="Ollivier B."/>
            <person name="Klenk H.P."/>
            <person name="Spring S."/>
            <person name="Loy A."/>
        </authorList>
    </citation>
    <scope>NUCLEOTIDE SEQUENCE [LARGE SCALE GENOMIC DNA]</scope>
    <source>
        <strain evidence="2">ATCC BAA-275 / DSM 13257 / NCIMB 13706 / S10</strain>
    </source>
</reference>
<organism evidence="1 2">
    <name type="scientific">Desulfosporosinus meridiei (strain ATCC BAA-275 / DSM 13257 / KCTC 12902 / NCIMB 13706 / S10)</name>
    <dbReference type="NCBI Taxonomy" id="768704"/>
    <lineage>
        <taxon>Bacteria</taxon>
        <taxon>Bacillati</taxon>
        <taxon>Bacillota</taxon>
        <taxon>Clostridia</taxon>
        <taxon>Eubacteriales</taxon>
        <taxon>Desulfitobacteriaceae</taxon>
        <taxon>Desulfosporosinus</taxon>
    </lineage>
</organism>
<dbReference type="AlphaFoldDB" id="J7INW6"/>
<evidence type="ECO:0008006" key="3">
    <source>
        <dbReference type="Google" id="ProtNLM"/>
    </source>
</evidence>
<sequence length="253" mass="30224">MKYFTKEWYQTCQKTSFHLSLEEDKQAETFSEEYFHQLYDQKLKEWLSFMEQMPPELIEESMSEAEILSQQVFYATDHEEVENFHNIFMDNQERIQKTLPEAILKIIADIRVFVLDKASSEVIAAVTQYCEDNMRSVKRAIEQYQKHLKNVSNSFQRNILEKHNFHDCKVTGIKRTEDSLLILLDSGGFTEIKEVLFEIYKIIKQDSLLENSWWLYDEIYDVDGRYEWHVLLQDENLELADFIISAENITFSH</sequence>
<keyword evidence="2" id="KW-1185">Reference proteome</keyword>
<proteinExistence type="predicted"/>
<dbReference type="STRING" id="768704.Desmer_1551"/>
<protein>
    <recommendedName>
        <fullName evidence="3">DUF4085 family protein</fullName>
    </recommendedName>
</protein>
<dbReference type="KEGG" id="dmi:Desmer_1551"/>
<dbReference type="HOGENOM" id="CLU_084431_0_0_9"/>
<evidence type="ECO:0000313" key="1">
    <source>
        <dbReference type="EMBL" id="AFQ43542.1"/>
    </source>
</evidence>
<accession>J7INW6</accession>
<gene>
    <name evidence="1" type="ordered locus">Desmer_1551</name>
</gene>